<keyword evidence="2 4" id="KW-0067">ATP-binding</keyword>
<organism evidence="4 5">
    <name type="scientific">Candidatus Nitrohelix vancouverensis</name>
    <dbReference type="NCBI Taxonomy" id="2705534"/>
    <lineage>
        <taxon>Bacteria</taxon>
        <taxon>Pseudomonadati</taxon>
        <taxon>Nitrospinota/Tectimicrobiota group</taxon>
        <taxon>Nitrospinota</taxon>
        <taxon>Nitrospinia</taxon>
        <taxon>Nitrospinales</taxon>
        <taxon>Nitrospinaceae</taxon>
        <taxon>Candidatus Nitrohelix</taxon>
    </lineage>
</organism>
<protein>
    <submittedName>
        <fullName evidence="4">ATP-binding cassette domain-containing protein</fullName>
    </submittedName>
</protein>
<evidence type="ECO:0000256" key="2">
    <source>
        <dbReference type="ARBA" id="ARBA00022840"/>
    </source>
</evidence>
<dbReference type="PROSITE" id="PS50893">
    <property type="entry name" value="ABC_TRANSPORTER_2"/>
    <property type="match status" value="1"/>
</dbReference>
<dbReference type="Proteomes" id="UP000594464">
    <property type="component" value="Chromosome"/>
</dbReference>
<dbReference type="Pfam" id="PF00005">
    <property type="entry name" value="ABC_tran"/>
    <property type="match status" value="1"/>
</dbReference>
<feature type="domain" description="ABC transporter" evidence="3">
    <location>
        <begin position="6"/>
        <end position="243"/>
    </location>
</feature>
<dbReference type="SUPFAM" id="SSF52540">
    <property type="entry name" value="P-loop containing nucleoside triphosphate hydrolases"/>
    <property type="match status" value="1"/>
</dbReference>
<dbReference type="InterPro" id="IPR003593">
    <property type="entry name" value="AAA+_ATPase"/>
</dbReference>
<reference evidence="5" key="1">
    <citation type="submission" date="2020-02" db="EMBL/GenBank/DDBJ databases">
        <title>Genomic and physiological characterization of two novel Nitrospinaceae genera.</title>
        <authorList>
            <person name="Mueller A.J."/>
            <person name="Jung M.-Y."/>
            <person name="Strachan C.R."/>
            <person name="Herbold C.W."/>
            <person name="Kirkegaard R.H."/>
            <person name="Daims H."/>
        </authorList>
    </citation>
    <scope>NUCLEOTIDE SEQUENCE [LARGE SCALE GENOMIC DNA]</scope>
</reference>
<accession>A0A7T0C4R7</accession>
<evidence type="ECO:0000259" key="3">
    <source>
        <dbReference type="PROSITE" id="PS50893"/>
    </source>
</evidence>
<dbReference type="PANTHER" id="PTHR43158:SF2">
    <property type="entry name" value="SKFA PEPTIDE EXPORT ATP-BINDING PROTEIN SKFE"/>
    <property type="match status" value="1"/>
</dbReference>
<dbReference type="SMART" id="SM00382">
    <property type="entry name" value="AAA"/>
    <property type="match status" value="1"/>
</dbReference>
<proteinExistence type="predicted"/>
<dbReference type="GO" id="GO:0016887">
    <property type="term" value="F:ATP hydrolysis activity"/>
    <property type="evidence" value="ECO:0007669"/>
    <property type="project" value="InterPro"/>
</dbReference>
<gene>
    <name evidence="4" type="ORF">G3M78_14050</name>
</gene>
<evidence type="ECO:0000313" key="4">
    <source>
        <dbReference type="EMBL" id="QPJ66458.1"/>
    </source>
</evidence>
<dbReference type="InterPro" id="IPR027417">
    <property type="entry name" value="P-loop_NTPase"/>
</dbReference>
<evidence type="ECO:0000256" key="1">
    <source>
        <dbReference type="ARBA" id="ARBA00022741"/>
    </source>
</evidence>
<dbReference type="EMBL" id="CP048620">
    <property type="protein sequence ID" value="QPJ66458.1"/>
    <property type="molecule type" value="Genomic_DNA"/>
</dbReference>
<dbReference type="InterPro" id="IPR003439">
    <property type="entry name" value="ABC_transporter-like_ATP-bd"/>
</dbReference>
<dbReference type="InterPro" id="IPR017871">
    <property type="entry name" value="ABC_transporter-like_CS"/>
</dbReference>
<sequence>MPKTLIEITNAQVCVNGTHVLHDFNWTMHDSQNWAIVGNNGAGKTTFMKLIFGELIPMHGGEVSWFGVRGLRPLAEIREQIGFVSAEFQERYEPNILSWQVVASGLFQSIGLYGPVGAEQKTEALQWMDFLGIAHLSGNNFHQLSYGEARRVLLARALVNQPRLLILDEPCSGLDIPTRELFLDTLSRLSRSETRIVYVTHHIDEIMPLISHVLYIKDGKVFLQGEKESMLESESISRALGCQVTVQKNSGRFWITDSQRPAKGH</sequence>
<dbReference type="PROSITE" id="PS00211">
    <property type="entry name" value="ABC_TRANSPORTER_1"/>
    <property type="match status" value="1"/>
</dbReference>
<dbReference type="KEGG" id="nva:G3M78_14050"/>
<dbReference type="PANTHER" id="PTHR43158">
    <property type="entry name" value="SKFA PEPTIDE EXPORT ATP-BINDING PROTEIN SKFE"/>
    <property type="match status" value="1"/>
</dbReference>
<dbReference type="GO" id="GO:0005524">
    <property type="term" value="F:ATP binding"/>
    <property type="evidence" value="ECO:0007669"/>
    <property type="project" value="UniProtKB-KW"/>
</dbReference>
<dbReference type="Gene3D" id="3.40.50.300">
    <property type="entry name" value="P-loop containing nucleotide triphosphate hydrolases"/>
    <property type="match status" value="1"/>
</dbReference>
<dbReference type="AlphaFoldDB" id="A0A7T0C4R7"/>
<evidence type="ECO:0000313" key="5">
    <source>
        <dbReference type="Proteomes" id="UP000594464"/>
    </source>
</evidence>
<name>A0A7T0C4R7_9BACT</name>
<keyword evidence="1" id="KW-0547">Nucleotide-binding</keyword>